<dbReference type="EC" id="2.1.1.72" evidence="2"/>
<evidence type="ECO:0000256" key="1">
    <source>
        <dbReference type="ARBA" id="ARBA00006594"/>
    </source>
</evidence>
<reference evidence="11" key="1">
    <citation type="journal article" date="2019" name="Int. J. Syst. Evol. Microbiol.">
        <title>The Global Catalogue of Microorganisms (GCM) 10K type strain sequencing project: providing services to taxonomists for standard genome sequencing and annotation.</title>
        <authorList>
            <consortium name="The Broad Institute Genomics Platform"/>
            <consortium name="The Broad Institute Genome Sequencing Center for Infectious Disease"/>
            <person name="Wu L."/>
            <person name="Ma J."/>
        </authorList>
    </citation>
    <scope>NUCLEOTIDE SEQUENCE [LARGE SCALE GENOMIC DNA]</scope>
    <source>
        <strain evidence="11">CGMCC 1.13587</strain>
    </source>
</reference>
<feature type="domain" description="Type II methyltransferase M.TaqI-like" evidence="8">
    <location>
        <begin position="128"/>
        <end position="213"/>
    </location>
</feature>
<proteinExistence type="inferred from homology"/>
<dbReference type="PROSITE" id="PS00092">
    <property type="entry name" value="N6_MTASE"/>
    <property type="match status" value="1"/>
</dbReference>
<dbReference type="InterPro" id="IPR050953">
    <property type="entry name" value="N4_N6_ade-DNA_methylase"/>
</dbReference>
<keyword evidence="5" id="KW-0949">S-adenosyl-L-methionine</keyword>
<sequence length="578" mass="63938">MLRRASPNYNPNMTLPSDQNTLGTISLVARKTLGAFYTRVDVAELLCSWAISRASDKVLEPSFGGCGFLEAAASVLSISGHPNPLDNIYGCDIDSEAFLHLAERFPGAEKGTHFLKKDFMALGHSEFPIRGFDSVVGNPPYIASERFSDAQKESIKNWSLGEHGGILRGKPSLWAYFVIHGATFLRQGGRMAWILPGSFTSSHYAKILHAWLKSKFARSLAISVAERLFVSEGTEESTVVLLAEGYLLPSAKGSSVIGWDECDLSGEIPEAIDRWEQQEVNQPATAGRIASAAAYQALARLTTEFRAEPLRHFADVTIGLVTGDTPFFVRRPSDWARAAVTQMNLSPIAPKSKWVKGVLIDARELKSFLHRDVPCLMLNPRRITQSVQAMLDAYPEKRIADNATFKKRRHWFHPDDCRVPDLLGVFMTHFNPRAIVNIAGVNCTNSYYRIDLRARSSYRLRSKLIAISLQTSVAQLTAELTGRVRGSGALKLEPSEFRELPVFVRDDHAPKDVTFAFSRMNRMLLDGDEDGARSAADTFIFGSDVGASEALLVIREGISVARKKRRRSPGSQMDSLDG</sequence>
<evidence type="ECO:0000259" key="8">
    <source>
        <dbReference type="Pfam" id="PF07669"/>
    </source>
</evidence>
<dbReference type="Pfam" id="PF07669">
    <property type="entry name" value="Eco57I"/>
    <property type="match status" value="1"/>
</dbReference>
<dbReference type="CDD" id="cd02440">
    <property type="entry name" value="AdoMet_MTases"/>
    <property type="match status" value="1"/>
</dbReference>
<gene>
    <name evidence="10" type="ORF">ACFPPB_16875</name>
</gene>
<protein>
    <recommendedName>
        <fullName evidence="2">site-specific DNA-methyltransferase (adenine-specific)</fullName>
        <ecNumber evidence="2">2.1.1.72</ecNumber>
    </recommendedName>
</protein>
<dbReference type="InterPro" id="IPR054520">
    <property type="entry name" value="M_Eco57I_C"/>
</dbReference>
<dbReference type="GO" id="GO:0008168">
    <property type="term" value="F:methyltransferase activity"/>
    <property type="evidence" value="ECO:0007669"/>
    <property type="project" value="UniProtKB-KW"/>
</dbReference>
<evidence type="ECO:0000256" key="3">
    <source>
        <dbReference type="ARBA" id="ARBA00022603"/>
    </source>
</evidence>
<organism evidence="10 11">
    <name type="scientific">Rhodanobacter terrae</name>
    <dbReference type="NCBI Taxonomy" id="418647"/>
    <lineage>
        <taxon>Bacteria</taxon>
        <taxon>Pseudomonadati</taxon>
        <taxon>Pseudomonadota</taxon>
        <taxon>Gammaproteobacteria</taxon>
        <taxon>Lysobacterales</taxon>
        <taxon>Rhodanobacteraceae</taxon>
        <taxon>Rhodanobacter</taxon>
    </lineage>
</organism>
<evidence type="ECO:0000256" key="6">
    <source>
        <dbReference type="ARBA" id="ARBA00022747"/>
    </source>
</evidence>
<evidence type="ECO:0000256" key="5">
    <source>
        <dbReference type="ARBA" id="ARBA00022691"/>
    </source>
</evidence>
<dbReference type="InterPro" id="IPR011639">
    <property type="entry name" value="MethylTrfase_TaqI-like_dom"/>
</dbReference>
<dbReference type="InterPro" id="IPR002052">
    <property type="entry name" value="DNA_methylase_N6_adenine_CS"/>
</dbReference>
<keyword evidence="6" id="KW-0680">Restriction system</keyword>
<name>A0ABW0T0D9_9GAMM</name>
<dbReference type="Proteomes" id="UP001596111">
    <property type="component" value="Unassembled WGS sequence"/>
</dbReference>
<dbReference type="GO" id="GO:0032259">
    <property type="term" value="P:methylation"/>
    <property type="evidence" value="ECO:0007669"/>
    <property type="project" value="UniProtKB-KW"/>
</dbReference>
<comment type="catalytic activity">
    <reaction evidence="7">
        <text>a 2'-deoxyadenosine in DNA + S-adenosyl-L-methionine = an N(6)-methyl-2'-deoxyadenosine in DNA + S-adenosyl-L-homocysteine + H(+)</text>
        <dbReference type="Rhea" id="RHEA:15197"/>
        <dbReference type="Rhea" id="RHEA-COMP:12418"/>
        <dbReference type="Rhea" id="RHEA-COMP:12419"/>
        <dbReference type="ChEBI" id="CHEBI:15378"/>
        <dbReference type="ChEBI" id="CHEBI:57856"/>
        <dbReference type="ChEBI" id="CHEBI:59789"/>
        <dbReference type="ChEBI" id="CHEBI:90615"/>
        <dbReference type="ChEBI" id="CHEBI:90616"/>
        <dbReference type="EC" id="2.1.1.72"/>
    </reaction>
</comment>
<evidence type="ECO:0000313" key="10">
    <source>
        <dbReference type="EMBL" id="MFC5582791.1"/>
    </source>
</evidence>
<evidence type="ECO:0000259" key="9">
    <source>
        <dbReference type="Pfam" id="PF22837"/>
    </source>
</evidence>
<dbReference type="PANTHER" id="PTHR33841">
    <property type="entry name" value="DNA METHYLTRANSFERASE YEEA-RELATED"/>
    <property type="match status" value="1"/>
</dbReference>
<dbReference type="Gene3D" id="3.40.50.150">
    <property type="entry name" value="Vaccinia Virus protein VP39"/>
    <property type="match status" value="1"/>
</dbReference>
<comment type="caution">
    <text evidence="10">The sequence shown here is derived from an EMBL/GenBank/DDBJ whole genome shotgun (WGS) entry which is preliminary data.</text>
</comment>
<dbReference type="InterPro" id="IPR029063">
    <property type="entry name" value="SAM-dependent_MTases_sf"/>
</dbReference>
<dbReference type="PRINTS" id="PR00507">
    <property type="entry name" value="N12N6MTFRASE"/>
</dbReference>
<dbReference type="EMBL" id="JBHSNG010000024">
    <property type="protein sequence ID" value="MFC5582791.1"/>
    <property type="molecule type" value="Genomic_DNA"/>
</dbReference>
<keyword evidence="3 10" id="KW-0489">Methyltransferase</keyword>
<evidence type="ECO:0000313" key="11">
    <source>
        <dbReference type="Proteomes" id="UP001596111"/>
    </source>
</evidence>
<accession>A0ABW0T0D9</accession>
<dbReference type="SUPFAM" id="SSF53335">
    <property type="entry name" value="S-adenosyl-L-methionine-dependent methyltransferases"/>
    <property type="match status" value="1"/>
</dbReference>
<evidence type="ECO:0000256" key="2">
    <source>
        <dbReference type="ARBA" id="ARBA00011900"/>
    </source>
</evidence>
<evidence type="ECO:0000256" key="7">
    <source>
        <dbReference type="ARBA" id="ARBA00047942"/>
    </source>
</evidence>
<dbReference type="PANTHER" id="PTHR33841:SF5">
    <property type="entry name" value="DNA METHYLASE (MODIFICATION METHYLASE) (METHYLTRANSFERASE)-RELATED"/>
    <property type="match status" value="1"/>
</dbReference>
<keyword evidence="11" id="KW-1185">Reference proteome</keyword>
<dbReference type="Pfam" id="PF22837">
    <property type="entry name" value="M_Eco57I_C"/>
    <property type="match status" value="1"/>
</dbReference>
<evidence type="ECO:0000256" key="4">
    <source>
        <dbReference type="ARBA" id="ARBA00022679"/>
    </source>
</evidence>
<comment type="similarity">
    <text evidence="1">Belongs to the N(4)/N(6)-methyltransferase family.</text>
</comment>
<feature type="domain" description="Type II methyltransferase M.Eco57I C-terminal" evidence="9">
    <location>
        <begin position="292"/>
        <end position="523"/>
    </location>
</feature>
<keyword evidence="4" id="KW-0808">Transferase</keyword>
<dbReference type="RefSeq" id="WP_377329210.1">
    <property type="nucleotide sequence ID" value="NZ_JBHSNG010000024.1"/>
</dbReference>